<gene>
    <name evidence="7" type="ORF">ABS361_19240</name>
</gene>
<dbReference type="InterPro" id="IPR015815">
    <property type="entry name" value="HIBADH-related"/>
</dbReference>
<accession>A0AAU7X8J6</accession>
<evidence type="ECO:0000259" key="6">
    <source>
        <dbReference type="Pfam" id="PF14833"/>
    </source>
</evidence>
<dbReference type="InterPro" id="IPR002204">
    <property type="entry name" value="3-OH-isobutyrate_DH-rel_CS"/>
</dbReference>
<dbReference type="PANTHER" id="PTHR43580">
    <property type="entry name" value="OXIDOREDUCTASE GLYR1-RELATED"/>
    <property type="match status" value="1"/>
</dbReference>
<keyword evidence="2" id="KW-0520">NAD</keyword>
<reference evidence="7" key="1">
    <citation type="submission" date="2024-06" db="EMBL/GenBank/DDBJ databases">
        <title>Methylostella associata gen. nov., sp. nov., a novel Ancalomicrobiaceae-affiliated facultatively methylotrophic bacteria that feed on methanotrophs of the genus Methylococcus.</title>
        <authorList>
            <person name="Saltykova V."/>
            <person name="Danilova O.V."/>
            <person name="Oshkin I.Y."/>
            <person name="Belova S.E."/>
            <person name="Pimenov N.V."/>
            <person name="Dedysh S.N."/>
        </authorList>
    </citation>
    <scope>NUCLEOTIDE SEQUENCE</scope>
    <source>
        <strain evidence="7">S20</strain>
    </source>
</reference>
<dbReference type="SUPFAM" id="SSF51735">
    <property type="entry name" value="NAD(P)-binding Rossmann-fold domains"/>
    <property type="match status" value="1"/>
</dbReference>
<dbReference type="InterPro" id="IPR051265">
    <property type="entry name" value="HIBADH-related_NP60_sf"/>
</dbReference>
<dbReference type="AlphaFoldDB" id="A0AAU7X8J6"/>
<dbReference type="SUPFAM" id="SSF48179">
    <property type="entry name" value="6-phosphogluconate dehydrogenase C-terminal domain-like"/>
    <property type="match status" value="1"/>
</dbReference>
<dbReference type="GO" id="GO:0016491">
    <property type="term" value="F:oxidoreductase activity"/>
    <property type="evidence" value="ECO:0007669"/>
    <property type="project" value="UniProtKB-KW"/>
</dbReference>
<dbReference type="EC" id="1.1.-.-" evidence="7"/>
<evidence type="ECO:0000313" key="7">
    <source>
        <dbReference type="EMBL" id="XBY44154.1"/>
    </source>
</evidence>
<dbReference type="InterPro" id="IPR008927">
    <property type="entry name" value="6-PGluconate_DH-like_C_sf"/>
</dbReference>
<feature type="domain" description="3-hydroxyisobutyrate dehydrogenase-like NAD-binding" evidence="6">
    <location>
        <begin position="212"/>
        <end position="323"/>
    </location>
</feature>
<feature type="compositionally biased region" description="Basic and acidic residues" evidence="4">
    <location>
        <begin position="23"/>
        <end position="41"/>
    </location>
</feature>
<dbReference type="InterPro" id="IPR029154">
    <property type="entry name" value="HIBADH-like_NADP-bd"/>
</dbReference>
<dbReference type="RefSeq" id="WP_407049248.1">
    <property type="nucleotide sequence ID" value="NZ_CP158568.1"/>
</dbReference>
<dbReference type="GO" id="GO:0016054">
    <property type="term" value="P:organic acid catabolic process"/>
    <property type="evidence" value="ECO:0007669"/>
    <property type="project" value="UniProtKB-ARBA"/>
</dbReference>
<protein>
    <submittedName>
        <fullName evidence="7">NAD(P)-dependent oxidoreductase</fullName>
        <ecNumber evidence="7">1.1.-.-</ecNumber>
    </submittedName>
</protein>
<evidence type="ECO:0000256" key="2">
    <source>
        <dbReference type="ARBA" id="ARBA00023027"/>
    </source>
</evidence>
<dbReference type="GO" id="GO:0051287">
    <property type="term" value="F:NAD binding"/>
    <property type="evidence" value="ECO:0007669"/>
    <property type="project" value="InterPro"/>
</dbReference>
<dbReference type="Gene3D" id="1.10.1040.10">
    <property type="entry name" value="N-(1-d-carboxylethyl)-l-norvaline Dehydrogenase, domain 2"/>
    <property type="match status" value="1"/>
</dbReference>
<sequence>MPWSGAAPGGSHRAGSLSATHIPDYRASRTRRRSADQKSREGTTMTSERIGFIGLGFMGRGMAANLLAKGFPLTILGHRNRAPIEALVAKGATEVKTPAEVARASTIVFLCVTGSPEVEANMRGPNGLLAGAAPGTVIIDCTTADPTSTLQLASEAAAAGVTFVDAPLGGTPAQAEAGQLSAMVGTDEATYARIEPVIRAWAAKSVRIGAVGDGHKMKLLNNFVSLGYASIYAEALTLAQKTGISPQVFDSVLRGSRMDCGFYQTFFDWVINRNPEAHKFTLANALKDVRYLDGLANAAGVANPVGSAVKNAFATAVASGHGGDFVPTLSDFVAGLNGVSLAPDPDA</sequence>
<dbReference type="PIRSF" id="PIRSF000103">
    <property type="entry name" value="HIBADH"/>
    <property type="match status" value="1"/>
</dbReference>
<evidence type="ECO:0000256" key="4">
    <source>
        <dbReference type="SAM" id="MobiDB-lite"/>
    </source>
</evidence>
<dbReference type="InterPro" id="IPR013328">
    <property type="entry name" value="6PGD_dom2"/>
</dbReference>
<evidence type="ECO:0000259" key="5">
    <source>
        <dbReference type="Pfam" id="PF03446"/>
    </source>
</evidence>
<name>A0AAU7X8J6_9HYPH</name>
<feature type="domain" description="6-phosphogluconate dehydrogenase NADP-binding" evidence="5">
    <location>
        <begin position="49"/>
        <end position="209"/>
    </location>
</feature>
<dbReference type="InterPro" id="IPR036291">
    <property type="entry name" value="NAD(P)-bd_dom_sf"/>
</dbReference>
<dbReference type="Pfam" id="PF03446">
    <property type="entry name" value="NAD_binding_2"/>
    <property type="match status" value="1"/>
</dbReference>
<evidence type="ECO:0000256" key="1">
    <source>
        <dbReference type="ARBA" id="ARBA00023002"/>
    </source>
</evidence>
<dbReference type="Pfam" id="PF14833">
    <property type="entry name" value="NAD_binding_11"/>
    <property type="match status" value="1"/>
</dbReference>
<feature type="active site" evidence="3">
    <location>
        <position position="218"/>
    </location>
</feature>
<dbReference type="Gene3D" id="3.40.50.720">
    <property type="entry name" value="NAD(P)-binding Rossmann-like Domain"/>
    <property type="match status" value="1"/>
</dbReference>
<dbReference type="EMBL" id="CP158568">
    <property type="protein sequence ID" value="XBY44154.1"/>
    <property type="molecule type" value="Genomic_DNA"/>
</dbReference>
<dbReference type="PROSITE" id="PS00895">
    <property type="entry name" value="3_HYDROXYISOBUT_DH"/>
    <property type="match status" value="1"/>
</dbReference>
<dbReference type="PANTHER" id="PTHR43580:SF2">
    <property type="entry name" value="CYTOKINE-LIKE NUCLEAR FACTOR N-PAC"/>
    <property type="match status" value="1"/>
</dbReference>
<dbReference type="KEGG" id="mflg:ABS361_19240"/>
<feature type="region of interest" description="Disordered" evidence="4">
    <location>
        <begin position="1"/>
        <end position="45"/>
    </location>
</feature>
<proteinExistence type="predicted"/>
<dbReference type="InterPro" id="IPR006115">
    <property type="entry name" value="6PGDH_NADP-bd"/>
</dbReference>
<dbReference type="GO" id="GO:0050661">
    <property type="term" value="F:NADP binding"/>
    <property type="evidence" value="ECO:0007669"/>
    <property type="project" value="InterPro"/>
</dbReference>
<evidence type="ECO:0000256" key="3">
    <source>
        <dbReference type="PIRSR" id="PIRSR000103-1"/>
    </source>
</evidence>
<keyword evidence="1 7" id="KW-0560">Oxidoreductase</keyword>
<organism evidence="7">
    <name type="scientific">Methyloraptor flagellatus</name>
    <dbReference type="NCBI Taxonomy" id="3162530"/>
    <lineage>
        <taxon>Bacteria</taxon>
        <taxon>Pseudomonadati</taxon>
        <taxon>Pseudomonadota</taxon>
        <taxon>Alphaproteobacteria</taxon>
        <taxon>Hyphomicrobiales</taxon>
        <taxon>Ancalomicrobiaceae</taxon>
        <taxon>Methyloraptor</taxon>
    </lineage>
</organism>